<dbReference type="Pfam" id="PF10008">
    <property type="entry name" value="DUF2251"/>
    <property type="match status" value="1"/>
</dbReference>
<accession>A0A3M9XH26</accession>
<sequence>MIDVYESATDDLGRFGAVFERNDETAYFYLLDMRKQEGKRIVSAFNAKAVTDLPADTPVSIRWSSSVAAVGLFVDGVLSAIFDLRTADPIGRWADLEDSHLFAVH</sequence>
<dbReference type="RefSeq" id="WP_010910553.1">
    <property type="nucleotide sequence ID" value="NZ_QKOD01000001.1"/>
</dbReference>
<evidence type="ECO:0000313" key="1">
    <source>
        <dbReference type="EMBL" id="RNJ47244.1"/>
    </source>
</evidence>
<reference evidence="1 2" key="1">
    <citation type="journal article" date="2018" name="Mol. Plant Microbe Interact.">
        <title>Taxonomically Different Co-Microsymbionts of a Relict Legume, Oxytropis popoviana, Have Complementary Sets of Symbiotic Genes and Together Increase the Efficiency of Plant Nodulation.</title>
        <authorList>
            <person name="Safronova V."/>
            <person name="Belimov A."/>
            <person name="Sazanova A."/>
            <person name="Chirak E."/>
            <person name="Verkhozina A."/>
            <person name="Kuznetsova I."/>
            <person name="Andronov E."/>
            <person name="Puhalsky J."/>
            <person name="Tikhonovich I."/>
        </authorList>
    </citation>
    <scope>NUCLEOTIDE SEQUENCE [LARGE SCALE GENOMIC DNA]</scope>
    <source>
        <strain evidence="1 2">Opo-235</strain>
    </source>
</reference>
<evidence type="ECO:0000313" key="2">
    <source>
        <dbReference type="Proteomes" id="UP000275436"/>
    </source>
</evidence>
<name>A0A3M9XH26_9HYPH</name>
<proteinExistence type="predicted"/>
<protein>
    <submittedName>
        <fullName evidence="1">DUF2251 domain-containing protein</fullName>
    </submittedName>
</protein>
<comment type="caution">
    <text evidence="1">The sequence shown here is derived from an EMBL/GenBank/DDBJ whole genome shotgun (WGS) entry which is preliminary data.</text>
</comment>
<dbReference type="InterPro" id="IPR014449">
    <property type="entry name" value="UCP007050_HI0931"/>
</dbReference>
<dbReference type="EMBL" id="QKOD01000001">
    <property type="protein sequence ID" value="RNJ47244.1"/>
    <property type="molecule type" value="Genomic_DNA"/>
</dbReference>
<gene>
    <name evidence="1" type="ORF">DNR46_05255</name>
</gene>
<dbReference type="Proteomes" id="UP000275436">
    <property type="component" value="Unassembled WGS sequence"/>
</dbReference>
<organism evidence="1 2">
    <name type="scientific">Mesorhizobium japonicum</name>
    <dbReference type="NCBI Taxonomy" id="2066070"/>
    <lineage>
        <taxon>Bacteria</taxon>
        <taxon>Pseudomonadati</taxon>
        <taxon>Pseudomonadota</taxon>
        <taxon>Alphaproteobacteria</taxon>
        <taxon>Hyphomicrobiales</taxon>
        <taxon>Phyllobacteriaceae</taxon>
        <taxon>Mesorhizobium</taxon>
    </lineage>
</organism>
<dbReference type="AlphaFoldDB" id="A0A3M9XH26"/>